<accession>A0A511V6W2</accession>
<keyword evidence="2" id="KW-1185">Reference proteome</keyword>
<reference evidence="1 2" key="1">
    <citation type="submission" date="2019-07" db="EMBL/GenBank/DDBJ databases">
        <title>Whole genome shotgun sequence of Aneurinibacillus danicus NBRC 102444.</title>
        <authorList>
            <person name="Hosoyama A."/>
            <person name="Uohara A."/>
            <person name="Ohji S."/>
            <person name="Ichikawa N."/>
        </authorList>
    </citation>
    <scope>NUCLEOTIDE SEQUENCE [LARGE SCALE GENOMIC DNA]</scope>
    <source>
        <strain evidence="1 2">NBRC 102444</strain>
    </source>
</reference>
<evidence type="ECO:0000313" key="2">
    <source>
        <dbReference type="Proteomes" id="UP000321157"/>
    </source>
</evidence>
<dbReference type="AlphaFoldDB" id="A0A511V6W2"/>
<sequence>MDEVTACKALAREFRTYLGAEEEAVFPVRGSDLLTAFGMDRLLKETGEYIGATKPYVTGSLFVKRYYCQVPLAALYSITQLQRSFDFSLANLSFGFDEDRQWRIRIKHTQTSVCPPQDRERWRQEHVYRLFTETVGPVFRTVAQRTGVGMSTLWAHLSFAVYHRYELWLKGTTSEAERQRIRDDFHFLTSDAPTEWFEGAEQNPFAEEYAYFPHPKEEGTSVRLRQKCCFNYCLPEGRYCYTCPGLSEEERVQKIIGA</sequence>
<name>A0A511V6W2_9BACL</name>
<proteinExistence type="predicted"/>
<dbReference type="Proteomes" id="UP000321157">
    <property type="component" value="Unassembled WGS sequence"/>
</dbReference>
<dbReference type="EMBL" id="BJXX01000091">
    <property type="protein sequence ID" value="GEN34705.1"/>
    <property type="molecule type" value="Genomic_DNA"/>
</dbReference>
<protein>
    <submittedName>
        <fullName evidence="1">Uncharacterized protein</fullName>
    </submittedName>
</protein>
<evidence type="ECO:0000313" key="1">
    <source>
        <dbReference type="EMBL" id="GEN34705.1"/>
    </source>
</evidence>
<organism evidence="1 2">
    <name type="scientific">Aneurinibacillus danicus</name>
    <dbReference type="NCBI Taxonomy" id="267746"/>
    <lineage>
        <taxon>Bacteria</taxon>
        <taxon>Bacillati</taxon>
        <taxon>Bacillota</taxon>
        <taxon>Bacilli</taxon>
        <taxon>Bacillales</taxon>
        <taxon>Paenibacillaceae</taxon>
        <taxon>Aneurinibacillus group</taxon>
        <taxon>Aneurinibacillus</taxon>
    </lineage>
</organism>
<gene>
    <name evidence="1" type="ORF">ADA01nite_21650</name>
</gene>
<dbReference type="OrthoDB" id="2819999at2"/>
<comment type="caution">
    <text evidence="1">The sequence shown here is derived from an EMBL/GenBank/DDBJ whole genome shotgun (WGS) entry which is preliminary data.</text>
</comment>
<dbReference type="RefSeq" id="WP_146809976.1">
    <property type="nucleotide sequence ID" value="NZ_BJXX01000091.1"/>
</dbReference>